<dbReference type="Proteomes" id="UP000002045">
    <property type="component" value="Chromosome"/>
</dbReference>
<organism evidence="1 2">
    <name type="scientific">Xenorhabdus bovienii (strain SS-2004)</name>
    <name type="common">Xenorhabdus nematophila subsp. bovienii</name>
    <dbReference type="NCBI Taxonomy" id="406818"/>
    <lineage>
        <taxon>Bacteria</taxon>
        <taxon>Pseudomonadati</taxon>
        <taxon>Pseudomonadota</taxon>
        <taxon>Gammaproteobacteria</taxon>
        <taxon>Enterobacterales</taxon>
        <taxon>Morganellaceae</taxon>
        <taxon>Xenorhabdus</taxon>
    </lineage>
</organism>
<dbReference type="HOGENOM" id="CLU_2526712_0_0_6"/>
<evidence type="ECO:0000313" key="1">
    <source>
        <dbReference type="EMBL" id="CBJ81013.1"/>
    </source>
</evidence>
<gene>
    <name evidence="1" type="ordered locus">XBJ1_1887</name>
</gene>
<dbReference type="EMBL" id="FN667741">
    <property type="protein sequence ID" value="CBJ81013.1"/>
    <property type="molecule type" value="Genomic_DNA"/>
</dbReference>
<dbReference type="KEGG" id="xbo:XBJ1_1887"/>
<sequence length="84" mass="9663">MPSVNTGGIFVSAFHRAPQRNSNVEPLFRNEPLRNQLKLMLLYIQRLTHQTGRLAEWVKNQLQKNTLVWLLVHSRTSSLGLLGQ</sequence>
<protein>
    <submittedName>
        <fullName evidence="1">Uncharacterized protein</fullName>
    </submittedName>
</protein>
<dbReference type="AlphaFoldDB" id="D3V2P8"/>
<proteinExistence type="predicted"/>
<reference evidence="1" key="1">
    <citation type="journal article" date="2011" name="PLoS ONE">
        <title>The entomopathogenic bacterial endosymbionts xenorhabdus and photorhabdus: convergent lifestyles from divergent genomes.</title>
        <authorList>
            <person name="Chaston J.M."/>
            <person name="Suen G."/>
            <person name="Tucker S.L."/>
            <person name="Andersen A.W."/>
            <person name="Bhasin A."/>
            <person name="Bode E."/>
            <person name="Bode H.B."/>
            <person name="Brachmann A.O."/>
            <person name="Cowles C.E."/>
            <person name="Cowles K.N."/>
            <person name="Darby C."/>
            <person name="de Leon L."/>
            <person name="Drace K."/>
            <person name="Du Z."/>
            <person name="Givaudan A."/>
            <person name="Herbert Tran E.E."/>
            <person name="Jewell K.A."/>
            <person name="Knack J.J."/>
            <person name="Krasomil-Osterfeld K.C."/>
            <person name="Kukor R."/>
            <person name="Lanois A."/>
            <person name="Latreille P."/>
            <person name="Leimgruber N.K."/>
            <person name="Lipke C.M."/>
            <person name="Liu R."/>
            <person name="Lu X."/>
            <person name="Martens E.C."/>
            <person name="Marri P.R."/>
            <person name="Medigue C."/>
            <person name="Menard M.L."/>
            <person name="Miller N.M."/>
            <person name="Morales-Soto N."/>
            <person name="Norton S."/>
            <person name="Ogier J.C."/>
            <person name="Orchard S.S."/>
            <person name="Park D."/>
            <person name="Park Y."/>
            <person name="Qurollo B.A."/>
            <person name="Sugar D.R."/>
            <person name="Richards G.R."/>
            <person name="Rouy Z."/>
            <person name="Slominski B."/>
            <person name="Slominski K."/>
            <person name="Snyder H."/>
            <person name="Tjaden B.C."/>
            <person name="van der Hoeven R."/>
            <person name="Welch R.D."/>
            <person name="Wheeler C."/>
            <person name="Xiang B."/>
            <person name="Barbazuk B."/>
            <person name="Gaudriault S."/>
            <person name="Goodner B."/>
            <person name="Slater S.C."/>
            <person name="Forst S."/>
            <person name="Goldman B.S."/>
            <person name="Goodrich-Blair H."/>
        </authorList>
    </citation>
    <scope>NUCLEOTIDE SEQUENCE [LARGE SCALE GENOMIC DNA]</scope>
    <source>
        <strain evidence="1">SS-2004</strain>
    </source>
</reference>
<evidence type="ECO:0000313" key="2">
    <source>
        <dbReference type="Proteomes" id="UP000002045"/>
    </source>
</evidence>
<accession>D3V2P8</accession>
<name>D3V2P8_XENBS</name>